<dbReference type="EMBL" id="FQWL01000001">
    <property type="protein sequence ID" value="SHG27471.1"/>
    <property type="molecule type" value="Genomic_DNA"/>
</dbReference>
<protein>
    <recommendedName>
        <fullName evidence="5">OmpA family protein</fullName>
    </recommendedName>
</protein>
<keyword evidence="2" id="KW-0732">Signal</keyword>
<dbReference type="RefSeq" id="WP_073176486.1">
    <property type="nucleotide sequence ID" value="NZ_FQWL01000001.1"/>
</dbReference>
<reference evidence="4" key="1">
    <citation type="submission" date="2016-11" db="EMBL/GenBank/DDBJ databases">
        <authorList>
            <person name="Varghese N."/>
            <person name="Submissions S."/>
        </authorList>
    </citation>
    <scope>NUCLEOTIDE SEQUENCE [LARGE SCALE GENOMIC DNA]</scope>
    <source>
        <strain evidence="4">DSM 22638</strain>
    </source>
</reference>
<feature type="signal peptide" evidence="2">
    <location>
        <begin position="1"/>
        <end position="21"/>
    </location>
</feature>
<keyword evidence="4" id="KW-1185">Reference proteome</keyword>
<evidence type="ECO:0000256" key="1">
    <source>
        <dbReference type="SAM" id="Coils"/>
    </source>
</evidence>
<dbReference type="OrthoDB" id="1427661at2"/>
<sequence>MKKRLLLCSCLLITISGFAQKKSELFAQIDELKTQISETEQELAKAKREISSSNAKAEALETENVSLRDANATLLKNLSNFSELSKKNSENVTKTLAALERKEKQLSGISDQIASSDSTSIVVLTRIKQTMGENSNANVADGAVVLSSSLNKLFGSDTGLELTDEGKLWLSQVAKVLLASPNRTAQVEGLNITGEFGVTYDQANVVTKELVNNLQVPNDRIGTSVKDGNFKEGISISLQPDYKGFYDKAKSDLKATN</sequence>
<name>A0A1M5IGR7_9FLAO</name>
<organism evidence="3 4">
    <name type="scientific">Flagellimonas flava</name>
    <dbReference type="NCBI Taxonomy" id="570519"/>
    <lineage>
        <taxon>Bacteria</taxon>
        <taxon>Pseudomonadati</taxon>
        <taxon>Bacteroidota</taxon>
        <taxon>Flavobacteriia</taxon>
        <taxon>Flavobacteriales</taxon>
        <taxon>Flavobacteriaceae</taxon>
        <taxon>Flagellimonas</taxon>
    </lineage>
</organism>
<evidence type="ECO:0000313" key="3">
    <source>
        <dbReference type="EMBL" id="SHG27471.1"/>
    </source>
</evidence>
<dbReference type="Proteomes" id="UP000184532">
    <property type="component" value="Unassembled WGS sequence"/>
</dbReference>
<keyword evidence="1" id="KW-0175">Coiled coil</keyword>
<feature type="chain" id="PRO_5013245862" description="OmpA family protein" evidence="2">
    <location>
        <begin position="22"/>
        <end position="257"/>
    </location>
</feature>
<dbReference type="STRING" id="570519.SAMN04488116_0696"/>
<proteinExistence type="predicted"/>
<evidence type="ECO:0000256" key="2">
    <source>
        <dbReference type="SAM" id="SignalP"/>
    </source>
</evidence>
<dbReference type="AlphaFoldDB" id="A0A1M5IGR7"/>
<feature type="coiled-coil region" evidence="1">
    <location>
        <begin position="22"/>
        <end position="77"/>
    </location>
</feature>
<accession>A0A1M5IGR7</accession>
<evidence type="ECO:0008006" key="5">
    <source>
        <dbReference type="Google" id="ProtNLM"/>
    </source>
</evidence>
<gene>
    <name evidence="3" type="ORF">SAMN04488116_0696</name>
</gene>
<evidence type="ECO:0000313" key="4">
    <source>
        <dbReference type="Proteomes" id="UP000184532"/>
    </source>
</evidence>